<dbReference type="RefSeq" id="WP_308422200.1">
    <property type="nucleotide sequence ID" value="NZ_BMKQ01000001.1"/>
</dbReference>
<dbReference type="Pfam" id="PF21645">
    <property type="entry name" value="FakA-like_M"/>
    <property type="match status" value="1"/>
</dbReference>
<dbReference type="SUPFAM" id="SSF101473">
    <property type="entry name" value="DhaL-like"/>
    <property type="match status" value="1"/>
</dbReference>
<comment type="caution">
    <text evidence="3">The sequence shown here is derived from an EMBL/GenBank/DDBJ whole genome shotgun (WGS) entry which is preliminary data.</text>
</comment>
<dbReference type="InterPro" id="IPR050270">
    <property type="entry name" value="DegV_domain_contain"/>
</dbReference>
<proteinExistence type="predicted"/>
<dbReference type="PANTHER" id="PTHR33434">
    <property type="entry name" value="DEGV DOMAIN-CONTAINING PROTEIN DR_1986-RELATED"/>
    <property type="match status" value="1"/>
</dbReference>
<accession>A0A917F2R9</accession>
<dbReference type="InterPro" id="IPR033470">
    <property type="entry name" value="FakA-like_C"/>
</dbReference>
<evidence type="ECO:0000313" key="4">
    <source>
        <dbReference type="Proteomes" id="UP000649179"/>
    </source>
</evidence>
<dbReference type="SMART" id="SM01120">
    <property type="entry name" value="Dak2"/>
    <property type="match status" value="1"/>
</dbReference>
<evidence type="ECO:0000256" key="1">
    <source>
        <dbReference type="SAM" id="MobiDB-lite"/>
    </source>
</evidence>
<feature type="region of interest" description="Disordered" evidence="1">
    <location>
        <begin position="218"/>
        <end position="238"/>
    </location>
</feature>
<sequence length="548" mass="55887">MGEEQQEMPVDPAVATLARFADLAVDALGEAREQVDALNVFPVADADTGTNMFLTLEAARDALDERLAADRSCARHDAFATYSRAALLGARGNSGVILSQLLGGALRALGAAGADDRPADVLAEALRTAADKAYAAVGTPVEGTVLTVARAAASVAADRASGATLASVLRAAVTAAEEALERTTGQLPALREAGVVDAGALGLCLVLAAAERAVTGRRSTRPTVRRPAPPCPEGAGDTREGPAYEVMYLLEATPRAVEELRSSLAALGDSLVVVGDDDQVGDGLWHVHVHVDDAGAAVEAGIAAGTPRRIRITHLGRGTAVQAVRASRQGRRVLAVSAGPGLAEVFAEAGAVVVEGGPGRRPGTAELLDAVAGCGGAEVVLLPNDPQTQVLAEAAAREAVDLGVKAVVVPTSAQVQGIAALAVHDPSRRLEADVVAMTSAARHTRHGAVTVASRRAMTSVGPCEPGDVLGAIEHDFVVVGHDVEGVTRDLLGRLLDNGGELVTLVPGVDGPGGLTARVEAWVSHAHPGVDVCVHEGGQERYPLLLGVE</sequence>
<dbReference type="AlphaFoldDB" id="A0A917F2R9"/>
<dbReference type="GO" id="GO:0006071">
    <property type="term" value="P:glycerol metabolic process"/>
    <property type="evidence" value="ECO:0007669"/>
    <property type="project" value="InterPro"/>
</dbReference>
<keyword evidence="3" id="KW-0418">Kinase</keyword>
<dbReference type="EMBL" id="BMKQ01000001">
    <property type="protein sequence ID" value="GGF39177.1"/>
    <property type="molecule type" value="Genomic_DNA"/>
</dbReference>
<evidence type="ECO:0000259" key="2">
    <source>
        <dbReference type="PROSITE" id="PS51480"/>
    </source>
</evidence>
<dbReference type="InterPro" id="IPR048394">
    <property type="entry name" value="FakA-like_M"/>
</dbReference>
<dbReference type="SMART" id="SM01121">
    <property type="entry name" value="Dak1_2"/>
    <property type="match status" value="1"/>
</dbReference>
<dbReference type="Proteomes" id="UP000649179">
    <property type="component" value="Unassembled WGS sequence"/>
</dbReference>
<dbReference type="Gene3D" id="1.25.40.340">
    <property type="match status" value="1"/>
</dbReference>
<dbReference type="NCBIfam" id="TIGR03599">
    <property type="entry name" value="YloV"/>
    <property type="match status" value="1"/>
</dbReference>
<protein>
    <submittedName>
        <fullName evidence="3">Dihydroxyacetone kinase</fullName>
    </submittedName>
</protein>
<dbReference type="InterPro" id="IPR004007">
    <property type="entry name" value="DhaL_dom"/>
</dbReference>
<gene>
    <name evidence="3" type="ORF">GCM10011519_11020</name>
</gene>
<organism evidence="3 4">
    <name type="scientific">Marmoricola endophyticus</name>
    <dbReference type="NCBI Taxonomy" id="2040280"/>
    <lineage>
        <taxon>Bacteria</taxon>
        <taxon>Bacillati</taxon>
        <taxon>Actinomycetota</taxon>
        <taxon>Actinomycetes</taxon>
        <taxon>Propionibacteriales</taxon>
        <taxon>Nocardioidaceae</taxon>
        <taxon>Marmoricola</taxon>
    </lineage>
</organism>
<evidence type="ECO:0000313" key="3">
    <source>
        <dbReference type="EMBL" id="GGF39177.1"/>
    </source>
</evidence>
<name>A0A917F2R9_9ACTN</name>
<reference evidence="3" key="2">
    <citation type="submission" date="2020-09" db="EMBL/GenBank/DDBJ databases">
        <authorList>
            <person name="Sun Q."/>
            <person name="Zhou Y."/>
        </authorList>
    </citation>
    <scope>NUCLEOTIDE SEQUENCE</scope>
    <source>
        <strain evidence="3">CGMCC 1.16067</strain>
    </source>
</reference>
<reference evidence="3" key="1">
    <citation type="journal article" date="2014" name="Int. J. Syst. Evol. Microbiol.">
        <title>Complete genome sequence of Corynebacterium casei LMG S-19264T (=DSM 44701T), isolated from a smear-ripened cheese.</title>
        <authorList>
            <consortium name="US DOE Joint Genome Institute (JGI-PGF)"/>
            <person name="Walter F."/>
            <person name="Albersmeier A."/>
            <person name="Kalinowski J."/>
            <person name="Ruckert C."/>
        </authorList>
    </citation>
    <scope>NUCLEOTIDE SEQUENCE</scope>
    <source>
        <strain evidence="3">CGMCC 1.16067</strain>
    </source>
</reference>
<dbReference type="Pfam" id="PF02734">
    <property type="entry name" value="Dak2"/>
    <property type="match status" value="1"/>
</dbReference>
<keyword evidence="3" id="KW-0808">Transferase</keyword>
<dbReference type="InterPro" id="IPR036117">
    <property type="entry name" value="DhaL_dom_sf"/>
</dbReference>
<dbReference type="InterPro" id="IPR019986">
    <property type="entry name" value="YloV-like"/>
</dbReference>
<dbReference type="PANTHER" id="PTHR33434:SF4">
    <property type="entry name" value="PHOSPHATASE PROTEIN"/>
    <property type="match status" value="1"/>
</dbReference>
<keyword evidence="4" id="KW-1185">Reference proteome</keyword>
<dbReference type="GO" id="GO:0004371">
    <property type="term" value="F:glycerone kinase activity"/>
    <property type="evidence" value="ECO:0007669"/>
    <property type="project" value="InterPro"/>
</dbReference>
<dbReference type="Pfam" id="PF13684">
    <property type="entry name" value="FakA-like_C"/>
    <property type="match status" value="1"/>
</dbReference>
<dbReference type="PROSITE" id="PS51480">
    <property type="entry name" value="DHAL"/>
    <property type="match status" value="1"/>
</dbReference>
<feature type="domain" description="DhaL" evidence="2">
    <location>
        <begin position="15"/>
        <end position="212"/>
    </location>
</feature>